<feature type="transmembrane region" description="Helical" evidence="1">
    <location>
        <begin position="63"/>
        <end position="81"/>
    </location>
</feature>
<feature type="transmembrane region" description="Helical" evidence="1">
    <location>
        <begin position="188"/>
        <end position="211"/>
    </location>
</feature>
<feature type="transmembrane region" description="Helical" evidence="1">
    <location>
        <begin position="152"/>
        <end position="168"/>
    </location>
</feature>
<feature type="transmembrane region" description="Helical" evidence="1">
    <location>
        <begin position="93"/>
        <end position="113"/>
    </location>
</feature>
<name>A0A1H7ZVT3_9PAST</name>
<evidence type="ECO:0000313" key="4">
    <source>
        <dbReference type="Proteomes" id="UP000198883"/>
    </source>
</evidence>
<evidence type="ECO:0000313" key="3">
    <source>
        <dbReference type="EMBL" id="SEM62555.1"/>
    </source>
</evidence>
<dbReference type="GeneID" id="83544305"/>
<feature type="transmembrane region" description="Helical" evidence="1">
    <location>
        <begin position="12"/>
        <end position="31"/>
    </location>
</feature>
<keyword evidence="5" id="KW-1185">Reference proteome</keyword>
<organism evidence="3 4">
    <name type="scientific">Phocoenobacter skyensis</name>
    <dbReference type="NCBI Taxonomy" id="97481"/>
    <lineage>
        <taxon>Bacteria</taxon>
        <taxon>Pseudomonadati</taxon>
        <taxon>Pseudomonadota</taxon>
        <taxon>Gammaproteobacteria</taxon>
        <taxon>Pasteurellales</taxon>
        <taxon>Pasteurellaceae</taxon>
        <taxon>Phocoenobacter</taxon>
    </lineage>
</organism>
<keyword evidence="1" id="KW-0812">Transmembrane</keyword>
<dbReference type="OrthoDB" id="771532at2"/>
<reference evidence="2 5" key="3">
    <citation type="journal article" date="2023" name="Front. Microbiol.">
        <title>Phylogeography and host specificity of Pasteurellaceae pathogenic to sea-farmed fish in the north-east Atlantic.</title>
        <authorList>
            <person name="Gulla S."/>
            <person name="Colquhoun D.J."/>
            <person name="Olsen A.B."/>
            <person name="Spilsberg B."/>
            <person name="Lagesen K."/>
            <person name="Aakesson C.P."/>
            <person name="Strom S."/>
            <person name="Manji F."/>
            <person name="Birkbeck T.H."/>
            <person name="Nilsen H.K."/>
        </authorList>
    </citation>
    <scope>NUCLEOTIDE SEQUENCE [LARGE SCALE GENOMIC DNA]</scope>
    <source>
        <strain evidence="2 5">VIO11850</strain>
    </source>
</reference>
<evidence type="ECO:0000313" key="5">
    <source>
        <dbReference type="Proteomes" id="UP001224812"/>
    </source>
</evidence>
<protein>
    <submittedName>
        <fullName evidence="3">Uncharacterized protein</fullName>
    </submittedName>
</protein>
<sequence length="220" mass="25598">MHIKIFTLISKILTILVIPLVLWIVITPFVACKNSALKQFLGIKDVMCHKGEYVGSSAPFDEYGFYLLILLILILIIRFFLHSKTNKTESRAVKISLVTFIIGAIYIIGFIPNNLSCIDLEKSDTIFTAICLYLPIQFIVVLLLQWIFKPKFSYYVLTLFLGVYWIFIHKYEFTYRVACWSTFSEEAIWEVVFFSASVPLLICLIAFSFLYKRLNKERNK</sequence>
<feature type="transmembrane region" description="Helical" evidence="1">
    <location>
        <begin position="125"/>
        <end position="145"/>
    </location>
</feature>
<keyword evidence="1" id="KW-0472">Membrane</keyword>
<dbReference type="Proteomes" id="UP000198883">
    <property type="component" value="Unassembled WGS sequence"/>
</dbReference>
<evidence type="ECO:0000256" key="1">
    <source>
        <dbReference type="SAM" id="Phobius"/>
    </source>
</evidence>
<dbReference type="EMBL" id="FOBN01000031">
    <property type="protein sequence ID" value="SEM62555.1"/>
    <property type="molecule type" value="Genomic_DNA"/>
</dbReference>
<dbReference type="STRING" id="97481.SAMN05444853_13115"/>
<evidence type="ECO:0000313" key="2">
    <source>
        <dbReference type="EMBL" id="MDP8086356.1"/>
    </source>
</evidence>
<dbReference type="RefSeq" id="WP_090923245.1">
    <property type="nucleotide sequence ID" value="NZ_CP016180.1"/>
</dbReference>
<dbReference type="EMBL" id="JASAVS010000032">
    <property type="protein sequence ID" value="MDP8086356.1"/>
    <property type="molecule type" value="Genomic_DNA"/>
</dbReference>
<accession>A0A1H7ZVT3</accession>
<reference evidence="3" key="1">
    <citation type="submission" date="2016-10" db="EMBL/GenBank/DDBJ databases">
        <authorList>
            <person name="de Groot N.N."/>
        </authorList>
    </citation>
    <scope>NUCLEOTIDE SEQUENCE [LARGE SCALE GENOMIC DNA]</scope>
    <source>
        <strain evidence="3">DSM 24204</strain>
    </source>
</reference>
<keyword evidence="1" id="KW-1133">Transmembrane helix</keyword>
<dbReference type="Proteomes" id="UP001224812">
    <property type="component" value="Unassembled WGS sequence"/>
</dbReference>
<dbReference type="AlphaFoldDB" id="A0A1H7ZVT3"/>
<proteinExistence type="predicted"/>
<gene>
    <name evidence="2" type="ORF">QJT92_10545</name>
    <name evidence="3" type="ORF">SAMN05444853_13115</name>
</gene>
<reference evidence="4" key="2">
    <citation type="submission" date="2016-10" db="EMBL/GenBank/DDBJ databases">
        <authorList>
            <person name="Varghese N."/>
            <person name="Submissions S."/>
        </authorList>
    </citation>
    <scope>NUCLEOTIDE SEQUENCE [LARGE SCALE GENOMIC DNA]</scope>
    <source>
        <strain evidence="4">DSM 24204</strain>
    </source>
</reference>